<evidence type="ECO:0000313" key="1">
    <source>
        <dbReference type="EnsemblProtists" id="PYU1_T011044"/>
    </source>
</evidence>
<dbReference type="Proteomes" id="UP000019132">
    <property type="component" value="Unassembled WGS sequence"/>
</dbReference>
<name>K3X1E5_GLOUD</name>
<protein>
    <submittedName>
        <fullName evidence="1">Uncharacterized protein</fullName>
    </submittedName>
</protein>
<dbReference type="HOGENOM" id="CLU_118334_1_0_1"/>
<reference evidence="2" key="2">
    <citation type="submission" date="2010-04" db="EMBL/GenBank/DDBJ databases">
        <authorList>
            <person name="Buell R."/>
            <person name="Hamilton J."/>
            <person name="Hostetler J."/>
        </authorList>
    </citation>
    <scope>NUCLEOTIDE SEQUENCE [LARGE SCALE GENOMIC DNA]</scope>
    <source>
        <strain evidence="2">DAOM:BR144</strain>
    </source>
</reference>
<accession>K3X1E5</accession>
<sequence>MSQLPNHVYYPTLAHMSTVKLERTVLNVMFTHFGAPLVRVPVWYAEKWFRFSPLAQLSFVLETQSKMVQTKLVLRVICIVQPS</sequence>
<dbReference type="InParanoid" id="K3X1E5"/>
<reference evidence="2" key="1">
    <citation type="journal article" date="2010" name="Genome Biol.">
        <title>Genome sequence of the necrotrophic plant pathogen Pythium ultimum reveals original pathogenicity mechanisms and effector repertoire.</title>
        <authorList>
            <person name="Levesque C.A."/>
            <person name="Brouwer H."/>
            <person name="Cano L."/>
            <person name="Hamilton J.P."/>
            <person name="Holt C."/>
            <person name="Huitema E."/>
            <person name="Raffaele S."/>
            <person name="Robideau G.P."/>
            <person name="Thines M."/>
            <person name="Win J."/>
            <person name="Zerillo M.M."/>
            <person name="Beakes G.W."/>
            <person name="Boore J.L."/>
            <person name="Busam D."/>
            <person name="Dumas B."/>
            <person name="Ferriera S."/>
            <person name="Fuerstenberg S.I."/>
            <person name="Gachon C.M."/>
            <person name="Gaulin E."/>
            <person name="Govers F."/>
            <person name="Grenville-Briggs L."/>
            <person name="Horner N."/>
            <person name="Hostetler J."/>
            <person name="Jiang R.H."/>
            <person name="Johnson J."/>
            <person name="Krajaejun T."/>
            <person name="Lin H."/>
            <person name="Meijer H.J."/>
            <person name="Moore B."/>
            <person name="Morris P."/>
            <person name="Phuntmart V."/>
            <person name="Puiu D."/>
            <person name="Shetty J."/>
            <person name="Stajich J.E."/>
            <person name="Tripathy S."/>
            <person name="Wawra S."/>
            <person name="van West P."/>
            <person name="Whitty B.R."/>
            <person name="Coutinho P.M."/>
            <person name="Henrissat B."/>
            <person name="Martin F."/>
            <person name="Thomas P.D."/>
            <person name="Tyler B.M."/>
            <person name="De Vries R.P."/>
            <person name="Kamoun S."/>
            <person name="Yandell M."/>
            <person name="Tisserat N."/>
            <person name="Buell C.R."/>
        </authorList>
    </citation>
    <scope>NUCLEOTIDE SEQUENCE</scope>
    <source>
        <strain evidence="2">DAOM:BR144</strain>
    </source>
</reference>
<dbReference type="AlphaFoldDB" id="K3X1E5"/>
<evidence type="ECO:0000313" key="2">
    <source>
        <dbReference type="Proteomes" id="UP000019132"/>
    </source>
</evidence>
<organism evidence="1 2">
    <name type="scientific">Globisporangium ultimum (strain ATCC 200006 / CBS 805.95 / DAOM BR144)</name>
    <name type="common">Pythium ultimum</name>
    <dbReference type="NCBI Taxonomy" id="431595"/>
    <lineage>
        <taxon>Eukaryota</taxon>
        <taxon>Sar</taxon>
        <taxon>Stramenopiles</taxon>
        <taxon>Oomycota</taxon>
        <taxon>Peronosporomycetes</taxon>
        <taxon>Pythiales</taxon>
        <taxon>Pythiaceae</taxon>
        <taxon>Globisporangium</taxon>
    </lineage>
</organism>
<proteinExistence type="predicted"/>
<reference evidence="1" key="3">
    <citation type="submission" date="2015-02" db="UniProtKB">
        <authorList>
            <consortium name="EnsemblProtists"/>
        </authorList>
    </citation>
    <scope>IDENTIFICATION</scope>
    <source>
        <strain evidence="1">DAOM BR144</strain>
    </source>
</reference>
<keyword evidence="2" id="KW-1185">Reference proteome</keyword>
<dbReference type="VEuPathDB" id="FungiDB:PYU1_G011020"/>
<dbReference type="EnsemblProtists" id="PYU1_T011044">
    <property type="protein sequence ID" value="PYU1_T011044"/>
    <property type="gene ID" value="PYU1_G011020"/>
</dbReference>
<dbReference type="EMBL" id="GL376606">
    <property type="status" value="NOT_ANNOTATED_CDS"/>
    <property type="molecule type" value="Genomic_DNA"/>
</dbReference>